<dbReference type="Proteomes" id="UP000838308">
    <property type="component" value="Unassembled WGS sequence"/>
</dbReference>
<dbReference type="EMBL" id="CALBWS010000004">
    <property type="protein sequence ID" value="CAH2713888.1"/>
    <property type="molecule type" value="Genomic_DNA"/>
</dbReference>
<sequence>MGLVEKWTNHSIVKNPCSSVLLEAIKRLFSKIFTVGLTSVLPVSEFEAFEKS</sequence>
<evidence type="ECO:0000313" key="2">
    <source>
        <dbReference type="Proteomes" id="UP000838308"/>
    </source>
</evidence>
<gene>
    <name evidence="1" type="ORF">BACCIP111895_01042</name>
</gene>
<dbReference type="RefSeq" id="WP_248734229.1">
    <property type="nucleotide sequence ID" value="NZ_CALBWS010000004.1"/>
</dbReference>
<name>A0ABN8KKB8_9BACI</name>
<proteinExistence type="predicted"/>
<evidence type="ECO:0000313" key="1">
    <source>
        <dbReference type="EMBL" id="CAH2713888.1"/>
    </source>
</evidence>
<protein>
    <submittedName>
        <fullName evidence="1">Uncharacterized protein</fullName>
    </submittedName>
</protein>
<accession>A0ABN8KKB8</accession>
<reference evidence="1" key="1">
    <citation type="submission" date="2022-04" db="EMBL/GenBank/DDBJ databases">
        <authorList>
            <person name="Criscuolo A."/>
        </authorList>
    </citation>
    <scope>NUCLEOTIDE SEQUENCE</scope>
    <source>
        <strain evidence="1">CIP111895</strain>
    </source>
</reference>
<keyword evidence="2" id="KW-1185">Reference proteome</keyword>
<comment type="caution">
    <text evidence="1">The sequence shown here is derived from an EMBL/GenBank/DDBJ whole genome shotgun (WGS) entry which is preliminary data.</text>
</comment>
<organism evidence="1 2">
    <name type="scientific">Neobacillus rhizosphaerae</name>
    <dbReference type="NCBI Taxonomy" id="2880965"/>
    <lineage>
        <taxon>Bacteria</taxon>
        <taxon>Bacillati</taxon>
        <taxon>Bacillota</taxon>
        <taxon>Bacilli</taxon>
        <taxon>Bacillales</taxon>
        <taxon>Bacillaceae</taxon>
        <taxon>Neobacillus</taxon>
    </lineage>
</organism>